<sequence>MRFIIAEEFYHQMLQVPYHTPDCYVRPGEYLHHMYIEGVKYAIAPAVLDGLAQAEARNDAEAIAHLRLHKLHYEALLADAQRHGDLDGVTLIGDPPPTDEEAVPVTAGHYSPRVPTRWEDLGLDLSFLFDLTLRTIFARGQLTGAELAREMALPFAVLNPALQAMRKQTLIDIVGQRGSSGDASFVYELKPPKGTAAVHEAMDKTTYVGPAPVPFGDYVESVLAQTVKKMVVTRRSIRKAFEDLVITDEVLNEIGPAINSAQSIFFFGYPGNGKTSVAERITRLMGDAIYVPHAIEVSGQIIKVYDPVQHTQVGDADAGDDLSQTSFMKKAASHDQRYVRVKRPTIVVGGELTMGMLDLKYNATSKFYEAPLQMKANGGIFMIDDFGRQQVRAMDLLNRWIVPLEKKYDYLNTVTGTKVEVPFDQILIFSTNLDPHQLADEAFLRRIKFKIEIRDPEEAQFRRIWELVCGAKRVEYDERGVDYLIQKWYRPTKRPFRMCQPRDILDQMSSIAKYNMERINFSPDLIDAACATYFISEEQKSFGAKVTLQ</sequence>
<proteinExistence type="predicted"/>
<dbReference type="EMBL" id="CP036273">
    <property type="protein sequence ID" value="QDU24281.1"/>
    <property type="molecule type" value="Genomic_DNA"/>
</dbReference>
<dbReference type="RefSeq" id="WP_145244447.1">
    <property type="nucleotide sequence ID" value="NZ_CP036273.1"/>
</dbReference>
<dbReference type="SUPFAM" id="SSF52540">
    <property type="entry name" value="P-loop containing nucleoside triphosphate hydrolases"/>
    <property type="match status" value="1"/>
</dbReference>
<name>A0A517Y3G8_9BACT</name>
<organism evidence="1 2">
    <name type="scientific">Urbifossiella limnaea</name>
    <dbReference type="NCBI Taxonomy" id="2528023"/>
    <lineage>
        <taxon>Bacteria</taxon>
        <taxon>Pseudomonadati</taxon>
        <taxon>Planctomycetota</taxon>
        <taxon>Planctomycetia</taxon>
        <taxon>Gemmatales</taxon>
        <taxon>Gemmataceae</taxon>
        <taxon>Urbifossiella</taxon>
    </lineage>
</organism>
<gene>
    <name evidence="1" type="ORF">ETAA1_62950</name>
</gene>
<dbReference type="OrthoDB" id="9783370at2"/>
<dbReference type="Gene3D" id="3.40.50.300">
    <property type="entry name" value="P-loop containing nucleotide triphosphate hydrolases"/>
    <property type="match status" value="1"/>
</dbReference>
<evidence type="ECO:0008006" key="3">
    <source>
        <dbReference type="Google" id="ProtNLM"/>
    </source>
</evidence>
<dbReference type="InterPro" id="IPR027417">
    <property type="entry name" value="P-loop_NTPase"/>
</dbReference>
<evidence type="ECO:0000313" key="2">
    <source>
        <dbReference type="Proteomes" id="UP000319576"/>
    </source>
</evidence>
<evidence type="ECO:0000313" key="1">
    <source>
        <dbReference type="EMBL" id="QDU24281.1"/>
    </source>
</evidence>
<dbReference type="Proteomes" id="UP000319576">
    <property type="component" value="Chromosome"/>
</dbReference>
<dbReference type="KEGG" id="uli:ETAA1_62950"/>
<reference evidence="1 2" key="1">
    <citation type="submission" date="2019-02" db="EMBL/GenBank/DDBJ databases">
        <title>Deep-cultivation of Planctomycetes and their phenomic and genomic characterization uncovers novel biology.</title>
        <authorList>
            <person name="Wiegand S."/>
            <person name="Jogler M."/>
            <person name="Boedeker C."/>
            <person name="Pinto D."/>
            <person name="Vollmers J."/>
            <person name="Rivas-Marin E."/>
            <person name="Kohn T."/>
            <person name="Peeters S.H."/>
            <person name="Heuer A."/>
            <person name="Rast P."/>
            <person name="Oberbeckmann S."/>
            <person name="Bunk B."/>
            <person name="Jeske O."/>
            <person name="Meyerdierks A."/>
            <person name="Storesund J.E."/>
            <person name="Kallscheuer N."/>
            <person name="Luecker S."/>
            <person name="Lage O.M."/>
            <person name="Pohl T."/>
            <person name="Merkel B.J."/>
            <person name="Hornburger P."/>
            <person name="Mueller R.-W."/>
            <person name="Bruemmer F."/>
            <person name="Labrenz M."/>
            <person name="Spormann A.M."/>
            <person name="Op den Camp H."/>
            <person name="Overmann J."/>
            <person name="Amann R."/>
            <person name="Jetten M.S.M."/>
            <person name="Mascher T."/>
            <person name="Medema M.H."/>
            <person name="Devos D.P."/>
            <person name="Kaster A.-K."/>
            <person name="Ovreas L."/>
            <person name="Rohde M."/>
            <person name="Galperin M.Y."/>
            <person name="Jogler C."/>
        </authorList>
    </citation>
    <scope>NUCLEOTIDE SEQUENCE [LARGE SCALE GENOMIC DNA]</scope>
    <source>
        <strain evidence="1 2">ETA_A1</strain>
    </source>
</reference>
<accession>A0A517Y3G8</accession>
<dbReference type="AlphaFoldDB" id="A0A517Y3G8"/>
<keyword evidence="2" id="KW-1185">Reference proteome</keyword>
<protein>
    <recommendedName>
        <fullName evidence="3">AAA family ATPase</fullName>
    </recommendedName>
</protein>